<dbReference type="Proteomes" id="UP000617531">
    <property type="component" value="Unassembled WGS sequence"/>
</dbReference>
<organism evidence="1 2">
    <name type="scientific">Pseudolysinimonas yzui</name>
    <dbReference type="NCBI Taxonomy" id="2708254"/>
    <lineage>
        <taxon>Bacteria</taxon>
        <taxon>Bacillati</taxon>
        <taxon>Actinomycetota</taxon>
        <taxon>Actinomycetes</taxon>
        <taxon>Micrococcales</taxon>
        <taxon>Microbacteriaceae</taxon>
        <taxon>Pseudolysinimonas</taxon>
    </lineage>
</organism>
<proteinExistence type="predicted"/>
<reference evidence="1" key="2">
    <citation type="submission" date="2020-09" db="EMBL/GenBank/DDBJ databases">
        <authorList>
            <person name="Sun Q."/>
            <person name="Zhou Y."/>
        </authorList>
    </citation>
    <scope>NUCLEOTIDE SEQUENCE</scope>
    <source>
        <strain evidence="1">CGMCC 1.16548</strain>
    </source>
</reference>
<gene>
    <name evidence="1" type="ORF">GCM10011600_09960</name>
</gene>
<accession>A0A8J3GPB2</accession>
<reference evidence="1" key="1">
    <citation type="journal article" date="2014" name="Int. J. Syst. Evol. Microbiol.">
        <title>Complete genome sequence of Corynebacterium casei LMG S-19264T (=DSM 44701T), isolated from a smear-ripened cheese.</title>
        <authorList>
            <consortium name="US DOE Joint Genome Institute (JGI-PGF)"/>
            <person name="Walter F."/>
            <person name="Albersmeier A."/>
            <person name="Kalinowski J."/>
            <person name="Ruckert C."/>
        </authorList>
    </citation>
    <scope>NUCLEOTIDE SEQUENCE</scope>
    <source>
        <strain evidence="1">CGMCC 1.16548</strain>
    </source>
</reference>
<comment type="caution">
    <text evidence="1">The sequence shown here is derived from an EMBL/GenBank/DDBJ whole genome shotgun (WGS) entry which is preliminary data.</text>
</comment>
<protein>
    <submittedName>
        <fullName evidence="1">Uncharacterized protein</fullName>
    </submittedName>
</protein>
<dbReference type="EMBL" id="BNAI01000001">
    <property type="protein sequence ID" value="GHF10815.1"/>
    <property type="molecule type" value="Genomic_DNA"/>
</dbReference>
<sequence>MTVAEYENDGSALLSRLKVIEDQPLESRAEHLAQVYEELRATLESGDARGGETRPTA</sequence>
<evidence type="ECO:0000313" key="2">
    <source>
        <dbReference type="Proteomes" id="UP000617531"/>
    </source>
</evidence>
<evidence type="ECO:0000313" key="1">
    <source>
        <dbReference type="EMBL" id="GHF10815.1"/>
    </source>
</evidence>
<name>A0A8J3GPB2_9MICO</name>
<dbReference type="RefSeq" id="WP_191282531.1">
    <property type="nucleotide sequence ID" value="NZ_BNAI01000001.1"/>
</dbReference>
<dbReference type="AlphaFoldDB" id="A0A8J3GPB2"/>
<keyword evidence="2" id="KW-1185">Reference proteome</keyword>